<evidence type="ECO:0000259" key="2">
    <source>
        <dbReference type="Pfam" id="PF09851"/>
    </source>
</evidence>
<dbReference type="AlphaFoldDB" id="A0A356W8I1"/>
<evidence type="ECO:0000313" key="4">
    <source>
        <dbReference type="Proteomes" id="UP000263957"/>
    </source>
</evidence>
<dbReference type="EMBL" id="DOGS01000197">
    <property type="protein sequence ID" value="HBQ49176.1"/>
    <property type="molecule type" value="Genomic_DNA"/>
</dbReference>
<evidence type="ECO:0000256" key="1">
    <source>
        <dbReference type="SAM" id="Phobius"/>
    </source>
</evidence>
<gene>
    <name evidence="3" type="ORF">DD728_09880</name>
</gene>
<protein>
    <recommendedName>
        <fullName evidence="2">SHOCT domain-containing protein</fullName>
    </recommendedName>
</protein>
<dbReference type="InterPro" id="IPR018649">
    <property type="entry name" value="SHOCT"/>
</dbReference>
<keyword evidence="1" id="KW-0472">Membrane</keyword>
<proteinExistence type="predicted"/>
<sequence length="72" mass="7847">MWSGGWGGMFMGWGMMAIFMIAVIVVILFVVKGLTGGDRSSSALDVLNERYARGEIDAAEYNERKKNISGKG</sequence>
<keyword evidence="1" id="KW-0812">Transmembrane</keyword>
<comment type="caution">
    <text evidence="3">The sequence shown here is derived from an EMBL/GenBank/DDBJ whole genome shotgun (WGS) entry which is preliminary data.</text>
</comment>
<name>A0A356W8I1_9PROT</name>
<feature type="domain" description="SHOCT" evidence="2">
    <location>
        <begin position="43"/>
        <end position="66"/>
    </location>
</feature>
<dbReference type="Pfam" id="PF09851">
    <property type="entry name" value="SHOCT"/>
    <property type="match status" value="1"/>
</dbReference>
<organism evidence="3 4">
    <name type="scientific">Hyphomonas atlantica</name>
    <dbReference type="NCBI Taxonomy" id="1280948"/>
    <lineage>
        <taxon>Bacteria</taxon>
        <taxon>Pseudomonadati</taxon>
        <taxon>Pseudomonadota</taxon>
        <taxon>Alphaproteobacteria</taxon>
        <taxon>Hyphomonadales</taxon>
        <taxon>Hyphomonadaceae</taxon>
        <taxon>Hyphomonas</taxon>
    </lineage>
</organism>
<accession>A0A356W8I1</accession>
<keyword evidence="1" id="KW-1133">Transmembrane helix</keyword>
<dbReference type="Proteomes" id="UP000263957">
    <property type="component" value="Unassembled WGS sequence"/>
</dbReference>
<feature type="transmembrane region" description="Helical" evidence="1">
    <location>
        <begin position="6"/>
        <end position="31"/>
    </location>
</feature>
<evidence type="ECO:0000313" key="3">
    <source>
        <dbReference type="EMBL" id="HBQ49176.1"/>
    </source>
</evidence>
<reference evidence="3 4" key="1">
    <citation type="journal article" date="2018" name="Nat. Biotechnol.">
        <title>A standardized bacterial taxonomy based on genome phylogeny substantially revises the tree of life.</title>
        <authorList>
            <person name="Parks D.H."/>
            <person name="Chuvochina M."/>
            <person name="Waite D.W."/>
            <person name="Rinke C."/>
            <person name="Skarshewski A."/>
            <person name="Chaumeil P.A."/>
            <person name="Hugenholtz P."/>
        </authorList>
    </citation>
    <scope>NUCLEOTIDE SEQUENCE [LARGE SCALE GENOMIC DNA]</scope>
    <source>
        <strain evidence="3">UBA10378</strain>
    </source>
</reference>